<evidence type="ECO:0000259" key="5">
    <source>
        <dbReference type="Pfam" id="PF13439"/>
    </source>
</evidence>
<evidence type="ECO:0000256" key="1">
    <source>
        <dbReference type="ARBA" id="ARBA00022676"/>
    </source>
</evidence>
<evidence type="ECO:0000256" key="2">
    <source>
        <dbReference type="ARBA" id="ARBA00022679"/>
    </source>
</evidence>
<dbReference type="RefSeq" id="WP_022861431.1">
    <property type="nucleotide sequence ID" value="NZ_JGZD01000004.1"/>
</dbReference>
<feature type="compositionally biased region" description="Low complexity" evidence="3">
    <location>
        <begin position="378"/>
        <end position="387"/>
    </location>
</feature>
<dbReference type="EMBL" id="JGZD01000004">
    <property type="protein sequence ID" value="KFI73978.1"/>
    <property type="molecule type" value="Genomic_DNA"/>
</dbReference>
<proteinExistence type="predicted"/>
<dbReference type="GO" id="GO:0004373">
    <property type="term" value="F:alpha-1,4-glucan glucosyltransferase (UDP-glucose donor) activity"/>
    <property type="evidence" value="ECO:0007669"/>
    <property type="project" value="UniProtKB-EC"/>
</dbReference>
<dbReference type="InterPro" id="IPR050194">
    <property type="entry name" value="Glycosyltransferase_grp1"/>
</dbReference>
<dbReference type="CDD" id="cd03802">
    <property type="entry name" value="GT4_AviGT4-like"/>
    <property type="match status" value="1"/>
</dbReference>
<dbReference type="InterPro" id="IPR028098">
    <property type="entry name" value="Glyco_trans_4-like_N"/>
</dbReference>
<name>A0A087BSH8_9BIFI</name>
<feature type="compositionally biased region" description="Basic and acidic residues" evidence="3">
    <location>
        <begin position="390"/>
        <end position="401"/>
    </location>
</feature>
<feature type="domain" description="Glycosyl transferase family 1" evidence="4">
    <location>
        <begin position="171"/>
        <end position="297"/>
    </location>
</feature>
<feature type="region of interest" description="Disordered" evidence="3">
    <location>
        <begin position="368"/>
        <end position="401"/>
    </location>
</feature>
<keyword evidence="1 6" id="KW-0328">Glycosyltransferase</keyword>
<evidence type="ECO:0000256" key="3">
    <source>
        <dbReference type="SAM" id="MobiDB-lite"/>
    </source>
</evidence>
<keyword evidence="2 6" id="KW-0808">Transferase</keyword>
<evidence type="ECO:0000313" key="6">
    <source>
        <dbReference type="EMBL" id="KFI73978.1"/>
    </source>
</evidence>
<dbReference type="STRING" id="1693.BMIN_1240"/>
<evidence type="ECO:0000313" key="7">
    <source>
        <dbReference type="Proteomes" id="UP000029014"/>
    </source>
</evidence>
<gene>
    <name evidence="6" type="ORF">BMIN_1240</name>
</gene>
<dbReference type="Pfam" id="PF13439">
    <property type="entry name" value="Glyco_transf_4"/>
    <property type="match status" value="1"/>
</dbReference>
<dbReference type="Pfam" id="PF00534">
    <property type="entry name" value="Glycos_transf_1"/>
    <property type="match status" value="1"/>
</dbReference>
<feature type="domain" description="Glycosyltransferase subfamily 4-like N-terminal" evidence="5">
    <location>
        <begin position="18"/>
        <end position="131"/>
    </location>
</feature>
<dbReference type="GO" id="GO:1901137">
    <property type="term" value="P:carbohydrate derivative biosynthetic process"/>
    <property type="evidence" value="ECO:0007669"/>
    <property type="project" value="UniProtKB-ARBA"/>
</dbReference>
<organism evidence="6 7">
    <name type="scientific">Bifidobacterium minimum</name>
    <dbReference type="NCBI Taxonomy" id="1693"/>
    <lineage>
        <taxon>Bacteria</taxon>
        <taxon>Bacillati</taxon>
        <taxon>Actinomycetota</taxon>
        <taxon>Actinomycetes</taxon>
        <taxon>Bifidobacteriales</taxon>
        <taxon>Bifidobacteriaceae</taxon>
        <taxon>Bifidobacterium</taxon>
    </lineage>
</organism>
<comment type="caution">
    <text evidence="6">The sequence shown here is derived from an EMBL/GenBank/DDBJ whole genome shotgun (WGS) entry which is preliminary data.</text>
</comment>
<dbReference type="EC" id="2.4.1.11" evidence="6"/>
<dbReference type="PANTHER" id="PTHR45947:SF13">
    <property type="entry name" value="TRANSFERASE"/>
    <property type="match status" value="1"/>
</dbReference>
<dbReference type="AlphaFoldDB" id="A0A087BSH8"/>
<accession>A0A087BSH8</accession>
<dbReference type="InterPro" id="IPR001296">
    <property type="entry name" value="Glyco_trans_1"/>
</dbReference>
<sequence length="401" mass="45823">MRVAVIAGPYVPVPPKQYGGTELVIANLIRGLREMGHEPILLASADSTIDCPIVPITDKAIFFPRHRKDLPAYLARAKEIEKTTAAKLRGILDDVDIIHSHGFDLKDFQDFPNLTTMHGPVTFQQLDYYDHRRDLFYASISRNQQDAFPDLQYVGVVYNGEDPSRFPIVTEPDDYLCFLGRFDREKDPHLAIQLAINLGMRIKVAGKIDHQGDGYFDEEIRPLLANPLVEYLGELGFEDKVRLLSHARCNLHPTGFREPFGLTVLEAAYCGTPTLAIKRGSMPELIEEGRTGMLVEDFVEGYHEIESCFDMDRRYIAERARMLFNYRTMTKQYLKAYEKVIDIVHTRERQKQTIRRMAAQTRTDLSDIWTGNTRGNLRSPSPSPAGRGSRHTDRPEKRILQ</sequence>
<dbReference type="PANTHER" id="PTHR45947">
    <property type="entry name" value="SULFOQUINOVOSYL TRANSFERASE SQD2"/>
    <property type="match status" value="1"/>
</dbReference>
<evidence type="ECO:0000259" key="4">
    <source>
        <dbReference type="Pfam" id="PF00534"/>
    </source>
</evidence>
<protein>
    <submittedName>
        <fullName evidence="6">Group 1 glycosyl transferase</fullName>
        <ecNumber evidence="6">2.4.1.11</ecNumber>
    </submittedName>
</protein>
<dbReference type="SUPFAM" id="SSF53756">
    <property type="entry name" value="UDP-Glycosyltransferase/glycogen phosphorylase"/>
    <property type="match status" value="1"/>
</dbReference>
<dbReference type="eggNOG" id="COG0438">
    <property type="taxonomic scope" value="Bacteria"/>
</dbReference>
<dbReference type="Gene3D" id="3.40.50.2000">
    <property type="entry name" value="Glycogen Phosphorylase B"/>
    <property type="match status" value="2"/>
</dbReference>
<dbReference type="Proteomes" id="UP000029014">
    <property type="component" value="Unassembled WGS sequence"/>
</dbReference>
<reference evidence="6 7" key="1">
    <citation type="submission" date="2014-03" db="EMBL/GenBank/DDBJ databases">
        <title>Genomics of Bifidobacteria.</title>
        <authorList>
            <person name="Ventura M."/>
            <person name="Milani C."/>
            <person name="Lugli G.A."/>
        </authorList>
    </citation>
    <scope>NUCLEOTIDE SEQUENCE [LARGE SCALE GENOMIC DNA]</scope>
    <source>
        <strain evidence="6 7">LMG 11592</strain>
    </source>
</reference>
<keyword evidence="7" id="KW-1185">Reference proteome</keyword>